<keyword evidence="5" id="KW-0472">Membrane</keyword>
<dbReference type="PANTHER" id="PTHR45792:SF8">
    <property type="entry name" value="DIACYLGLYCEROL LIPASE-ALPHA"/>
    <property type="match status" value="1"/>
</dbReference>
<name>A0A553P672_TIGCA</name>
<evidence type="ECO:0000256" key="4">
    <source>
        <dbReference type="SAM" id="MobiDB-lite"/>
    </source>
</evidence>
<dbReference type="GO" id="GO:0016298">
    <property type="term" value="F:lipase activity"/>
    <property type="evidence" value="ECO:0007669"/>
    <property type="project" value="TreeGrafter"/>
</dbReference>
<comment type="caution">
    <text evidence="6">The sequence shown here is derived from an EMBL/GenBank/DDBJ whole genome shotgun (WGS) entry which is preliminary data.</text>
</comment>
<gene>
    <name evidence="6" type="ORF">TCAL_09173</name>
</gene>
<keyword evidence="5" id="KW-1133">Transmembrane helix</keyword>
<evidence type="ECO:0000256" key="2">
    <source>
        <dbReference type="ARBA" id="ARBA00022963"/>
    </source>
</evidence>
<sequence>MDDLSCELHEKLGSVHQPLLAIFSIPTILKVLFFFFSRHGKVEPVYQAIWADNTSFDQVLISKRMVQDHMPDKVLEALDKVSISLARAHARENERGSIHTIPDHLIGATGGHFEPSLSVQEPSSDSVHDRPGVVLENNLRMETSFTTETVVTEPRELKGDASPPDESDLERASDLSETRPLYNVAESIRRSRASRREDEDERKREMKPIKASNSIKLLRQKVLDGGVGKDEDERKREMKPIKASNSIKLLRQKERNAHQAKQTHAQACVIDQGKAKEPHAVFQDCHRLHSTVQSNPVGQVGQANDETQCTILSSHHQSHHHHDQHRKSSLQAQKWGSQNHSGRPETMILLQSDL</sequence>
<protein>
    <submittedName>
        <fullName evidence="6">Uncharacterized protein</fullName>
    </submittedName>
</protein>
<dbReference type="GO" id="GO:0046340">
    <property type="term" value="P:diacylglycerol catabolic process"/>
    <property type="evidence" value="ECO:0007669"/>
    <property type="project" value="TreeGrafter"/>
</dbReference>
<feature type="compositionally biased region" description="Polar residues" evidence="4">
    <location>
        <begin position="330"/>
        <end position="341"/>
    </location>
</feature>
<accession>A0A553P672</accession>
<organism evidence="6 7">
    <name type="scientific">Tigriopus californicus</name>
    <name type="common">Marine copepod</name>
    <dbReference type="NCBI Taxonomy" id="6832"/>
    <lineage>
        <taxon>Eukaryota</taxon>
        <taxon>Metazoa</taxon>
        <taxon>Ecdysozoa</taxon>
        <taxon>Arthropoda</taxon>
        <taxon>Crustacea</taxon>
        <taxon>Multicrustacea</taxon>
        <taxon>Hexanauplia</taxon>
        <taxon>Copepoda</taxon>
        <taxon>Harpacticoida</taxon>
        <taxon>Harpacticidae</taxon>
        <taxon>Tigriopus</taxon>
    </lineage>
</organism>
<evidence type="ECO:0000256" key="1">
    <source>
        <dbReference type="ARBA" id="ARBA00022801"/>
    </source>
</evidence>
<keyword evidence="7" id="KW-1185">Reference proteome</keyword>
<keyword evidence="5" id="KW-0812">Transmembrane</keyword>
<evidence type="ECO:0000313" key="6">
    <source>
        <dbReference type="EMBL" id="TRY73120.1"/>
    </source>
</evidence>
<feature type="compositionally biased region" description="Basic and acidic residues" evidence="4">
    <location>
        <begin position="194"/>
        <end position="208"/>
    </location>
</feature>
<keyword evidence="2" id="KW-0442">Lipid degradation</keyword>
<feature type="region of interest" description="Disordered" evidence="4">
    <location>
        <begin position="111"/>
        <end position="210"/>
    </location>
</feature>
<feature type="compositionally biased region" description="Basic residues" evidence="4">
    <location>
        <begin position="316"/>
        <end position="328"/>
    </location>
</feature>
<dbReference type="Proteomes" id="UP000318571">
    <property type="component" value="Chromosome 3"/>
</dbReference>
<keyword evidence="1" id="KW-0378">Hydrolase</keyword>
<keyword evidence="3" id="KW-0443">Lipid metabolism</keyword>
<dbReference type="AlphaFoldDB" id="A0A553P672"/>
<dbReference type="InterPro" id="IPR052214">
    <property type="entry name" value="DAG_Lipase-Related"/>
</dbReference>
<feature type="transmembrane region" description="Helical" evidence="5">
    <location>
        <begin position="18"/>
        <end position="36"/>
    </location>
</feature>
<dbReference type="PANTHER" id="PTHR45792">
    <property type="entry name" value="DIACYLGLYCEROL LIPASE HOMOLOG-RELATED"/>
    <property type="match status" value="1"/>
</dbReference>
<evidence type="ECO:0000313" key="7">
    <source>
        <dbReference type="Proteomes" id="UP000318571"/>
    </source>
</evidence>
<feature type="region of interest" description="Disordered" evidence="4">
    <location>
        <begin position="313"/>
        <end position="354"/>
    </location>
</feature>
<evidence type="ECO:0000256" key="3">
    <source>
        <dbReference type="ARBA" id="ARBA00023098"/>
    </source>
</evidence>
<reference evidence="6 7" key="1">
    <citation type="journal article" date="2018" name="Nat. Ecol. Evol.">
        <title>Genomic signatures of mitonuclear coevolution across populations of Tigriopus californicus.</title>
        <authorList>
            <person name="Barreto F.S."/>
            <person name="Watson E.T."/>
            <person name="Lima T.G."/>
            <person name="Willett C.S."/>
            <person name="Edmands S."/>
            <person name="Li W."/>
            <person name="Burton R.S."/>
        </authorList>
    </citation>
    <scope>NUCLEOTIDE SEQUENCE [LARGE SCALE GENOMIC DNA]</scope>
    <source>
        <strain evidence="6 7">San Diego</strain>
    </source>
</reference>
<proteinExistence type="predicted"/>
<evidence type="ECO:0000256" key="5">
    <source>
        <dbReference type="SAM" id="Phobius"/>
    </source>
</evidence>
<dbReference type="EMBL" id="VCGU01000007">
    <property type="protein sequence ID" value="TRY73120.1"/>
    <property type="molecule type" value="Genomic_DNA"/>
</dbReference>
<dbReference type="GO" id="GO:0019369">
    <property type="term" value="P:arachidonate metabolic process"/>
    <property type="evidence" value="ECO:0007669"/>
    <property type="project" value="TreeGrafter"/>
</dbReference>